<name>A0A369VT03_9SPHN</name>
<gene>
    <name evidence="2" type="ORF">DVW87_14555</name>
</gene>
<feature type="region of interest" description="Disordered" evidence="1">
    <location>
        <begin position="52"/>
        <end position="88"/>
    </location>
</feature>
<accession>A0A369VT03</accession>
<feature type="region of interest" description="Disordered" evidence="1">
    <location>
        <begin position="1"/>
        <end position="24"/>
    </location>
</feature>
<comment type="caution">
    <text evidence="2">The sequence shown here is derived from an EMBL/GenBank/DDBJ whole genome shotgun (WGS) entry which is preliminary data.</text>
</comment>
<dbReference type="Proteomes" id="UP000253918">
    <property type="component" value="Unassembled WGS sequence"/>
</dbReference>
<sequence length="100" mass="11019">MDETSFDAPHMNRAPDRDRSSRFSEVLQRAYAEDGRSLPDEITRLMLDLSRVEPPAATRSPFRTAPQPAAPPAAGQLAPTSQAPRAGKLLTLVARLRKRP</sequence>
<feature type="compositionally biased region" description="Basic and acidic residues" evidence="1">
    <location>
        <begin position="13"/>
        <end position="22"/>
    </location>
</feature>
<evidence type="ECO:0000313" key="3">
    <source>
        <dbReference type="Proteomes" id="UP000253918"/>
    </source>
</evidence>
<keyword evidence="3" id="KW-1185">Reference proteome</keyword>
<dbReference type="EMBL" id="QQNB01000003">
    <property type="protein sequence ID" value="RDE04795.1"/>
    <property type="molecule type" value="Genomic_DNA"/>
</dbReference>
<dbReference type="AlphaFoldDB" id="A0A369VT03"/>
<organism evidence="2 3">
    <name type="scientific">Sphingomonas aracearum</name>
    <dbReference type="NCBI Taxonomy" id="2283317"/>
    <lineage>
        <taxon>Bacteria</taxon>
        <taxon>Pseudomonadati</taxon>
        <taxon>Pseudomonadota</taxon>
        <taxon>Alphaproteobacteria</taxon>
        <taxon>Sphingomonadales</taxon>
        <taxon>Sphingomonadaceae</taxon>
        <taxon>Sphingomonas</taxon>
    </lineage>
</organism>
<reference evidence="2 3" key="1">
    <citation type="submission" date="2018-07" db="EMBL/GenBank/DDBJ databases">
        <title>a novel species of Sphingomonas isolated from the rhizosphere soil of Araceae plant.</title>
        <authorList>
            <person name="Zhiyong W."/>
            <person name="Qinglan Z."/>
            <person name="Zhiwei F."/>
            <person name="Ding X."/>
            <person name="Gejiao W."/>
            <person name="Shixue Z."/>
        </authorList>
    </citation>
    <scope>NUCLEOTIDE SEQUENCE [LARGE SCALE GENOMIC DNA]</scope>
    <source>
        <strain evidence="2 3">WZY 27</strain>
    </source>
</reference>
<evidence type="ECO:0000256" key="1">
    <source>
        <dbReference type="SAM" id="MobiDB-lite"/>
    </source>
</evidence>
<protein>
    <submittedName>
        <fullName evidence="2">Uncharacterized protein</fullName>
    </submittedName>
</protein>
<dbReference type="RefSeq" id="WP_114688532.1">
    <property type="nucleotide sequence ID" value="NZ_QQNB01000003.1"/>
</dbReference>
<evidence type="ECO:0000313" key="2">
    <source>
        <dbReference type="EMBL" id="RDE04795.1"/>
    </source>
</evidence>
<proteinExistence type="predicted"/>